<feature type="compositionally biased region" description="Low complexity" evidence="1">
    <location>
        <begin position="36"/>
        <end position="46"/>
    </location>
</feature>
<dbReference type="GeneID" id="9824816"/>
<sequence>MNGEAKFEHFPSKWSISVANEAANEEENKPQGFGSKAAQEAKAAAETLGSTTFGSSADDKKNDGGEEEDDDW</sequence>
<dbReference type="CTD" id="9824816"/>
<name>A0A6A5GBG8_CAERE</name>
<comment type="caution">
    <text evidence="2">The sequence shown here is derived from an EMBL/GenBank/DDBJ whole genome shotgun (WGS) entry which is preliminary data.</text>
</comment>
<dbReference type="RefSeq" id="XP_003110346.2">
    <property type="nucleotide sequence ID" value="XM_003110298.2"/>
</dbReference>
<evidence type="ECO:0000313" key="2">
    <source>
        <dbReference type="EMBL" id="KAF1752074.1"/>
    </source>
</evidence>
<evidence type="ECO:0000313" key="3">
    <source>
        <dbReference type="Proteomes" id="UP000483820"/>
    </source>
</evidence>
<reference evidence="2 3" key="1">
    <citation type="submission" date="2019-12" db="EMBL/GenBank/DDBJ databases">
        <title>Chromosome-level assembly of the Caenorhabditis remanei genome.</title>
        <authorList>
            <person name="Teterina A.A."/>
            <person name="Willis J.H."/>
            <person name="Phillips P.C."/>
        </authorList>
    </citation>
    <scope>NUCLEOTIDE SEQUENCE [LARGE SCALE GENOMIC DNA]</scope>
    <source>
        <strain evidence="2 3">PX506</strain>
        <tissue evidence="2">Whole organism</tissue>
    </source>
</reference>
<evidence type="ECO:0000256" key="1">
    <source>
        <dbReference type="SAM" id="MobiDB-lite"/>
    </source>
</evidence>
<accession>A0A6A5GBG8</accession>
<dbReference type="AlphaFoldDB" id="A0A6A5GBG8"/>
<gene>
    <name evidence="2" type="ORF">GCK72_018628</name>
</gene>
<dbReference type="Proteomes" id="UP000483820">
    <property type="component" value="Chromosome V"/>
</dbReference>
<dbReference type="EMBL" id="WUAV01000005">
    <property type="protein sequence ID" value="KAF1752074.1"/>
    <property type="molecule type" value="Genomic_DNA"/>
</dbReference>
<protein>
    <submittedName>
        <fullName evidence="2">Uncharacterized protein</fullName>
    </submittedName>
</protein>
<organism evidence="2 3">
    <name type="scientific">Caenorhabditis remanei</name>
    <name type="common">Caenorhabditis vulgaris</name>
    <dbReference type="NCBI Taxonomy" id="31234"/>
    <lineage>
        <taxon>Eukaryota</taxon>
        <taxon>Metazoa</taxon>
        <taxon>Ecdysozoa</taxon>
        <taxon>Nematoda</taxon>
        <taxon>Chromadorea</taxon>
        <taxon>Rhabditida</taxon>
        <taxon>Rhabditina</taxon>
        <taxon>Rhabditomorpha</taxon>
        <taxon>Rhabditoidea</taxon>
        <taxon>Rhabditidae</taxon>
        <taxon>Peloderinae</taxon>
        <taxon>Caenorhabditis</taxon>
    </lineage>
</organism>
<dbReference type="KEGG" id="crq:GCK72_018628"/>
<proteinExistence type="predicted"/>
<feature type="region of interest" description="Disordered" evidence="1">
    <location>
        <begin position="1"/>
        <end position="72"/>
    </location>
</feature>
<feature type="compositionally biased region" description="Basic and acidic residues" evidence="1">
    <location>
        <begin position="1"/>
        <end position="11"/>
    </location>
</feature>